<keyword evidence="1 3" id="KW-0732">Signal</keyword>
<proteinExistence type="predicted"/>
<comment type="caution">
    <text evidence="4">The sequence shown here is derived from an EMBL/GenBank/DDBJ whole genome shotgun (WGS) entry which is preliminary data.</text>
</comment>
<dbReference type="SUPFAM" id="SSF53850">
    <property type="entry name" value="Periplasmic binding protein-like II"/>
    <property type="match status" value="1"/>
</dbReference>
<dbReference type="InterPro" id="IPR006059">
    <property type="entry name" value="SBP"/>
</dbReference>
<protein>
    <submittedName>
        <fullName evidence="4">ABC transporter substrate-binding protein</fullName>
    </submittedName>
</protein>
<evidence type="ECO:0000256" key="1">
    <source>
        <dbReference type="ARBA" id="ARBA00022729"/>
    </source>
</evidence>
<evidence type="ECO:0000256" key="3">
    <source>
        <dbReference type="SAM" id="SignalP"/>
    </source>
</evidence>
<dbReference type="PANTHER" id="PTHR30222:SF2">
    <property type="entry name" value="ABC TRANSPORTER SUBSTRATE-BINDING PROTEIN"/>
    <property type="match status" value="1"/>
</dbReference>
<evidence type="ECO:0000256" key="2">
    <source>
        <dbReference type="ARBA" id="ARBA00022764"/>
    </source>
</evidence>
<dbReference type="Gene3D" id="3.40.190.10">
    <property type="entry name" value="Periplasmic binding protein-like II"/>
    <property type="match status" value="2"/>
</dbReference>
<keyword evidence="2" id="KW-0574">Periplasm</keyword>
<accession>A0ABT4R3V2</accession>
<dbReference type="Proteomes" id="UP001152178">
    <property type="component" value="Unassembled WGS sequence"/>
</dbReference>
<gene>
    <name evidence="4" type="ORF">OOJ09_30425</name>
</gene>
<feature type="chain" id="PRO_5045092924" evidence="3">
    <location>
        <begin position="22"/>
        <end position="348"/>
    </location>
</feature>
<keyword evidence="5" id="KW-1185">Reference proteome</keyword>
<evidence type="ECO:0000313" key="5">
    <source>
        <dbReference type="Proteomes" id="UP001152178"/>
    </source>
</evidence>
<evidence type="ECO:0000313" key="4">
    <source>
        <dbReference type="EMBL" id="MCZ8548501.1"/>
    </source>
</evidence>
<dbReference type="Pfam" id="PF13416">
    <property type="entry name" value="SBP_bac_8"/>
    <property type="match status" value="1"/>
</dbReference>
<reference evidence="4" key="1">
    <citation type="submission" date="2022-11" db="EMBL/GenBank/DDBJ databases">
        <authorList>
            <person name="Coimbra C."/>
        </authorList>
    </citation>
    <scope>NUCLEOTIDE SEQUENCE</scope>
    <source>
        <strain evidence="4">Jales19</strain>
    </source>
</reference>
<dbReference type="EMBL" id="JAPFQA010000029">
    <property type="protein sequence ID" value="MCZ8548501.1"/>
    <property type="molecule type" value="Genomic_DNA"/>
</dbReference>
<sequence>MRGSILAAGILAAALAGTASAEETTLTLNTPGGAVQEGGRAVLWGPAAKKLGFQVKEETADNALDVLRLEVGSNSVKTDIIIMSGYQAAIAGTEGMLEPIDYKAVDASGFLPGTAAPYCVGIYGYAAVMAWNTKTYAKEAPSSWADFWNVEKFPGKRSMRSDAEAQVEMALLADGVAPKDVYKVLGTEDGIKRAIAKIATLKPNISVWWSSGAQHGQLMKDGEVDMTTGWNGRFQTAKEAGGPVNYTYNQGILTYDCFAVTKGSTHKAEAMKMINEMSSAQSQAGLTKYVSYGPLNQGAYKTGIISKEAEAVLPTSPANSGAMVVQDIDWWAKNNDHVQQLFEDMMTE</sequence>
<name>A0ABT4R3V2_9HYPH</name>
<dbReference type="PANTHER" id="PTHR30222">
    <property type="entry name" value="SPERMIDINE/PUTRESCINE-BINDING PERIPLASMIC PROTEIN"/>
    <property type="match status" value="1"/>
</dbReference>
<dbReference type="RefSeq" id="WP_269908750.1">
    <property type="nucleotide sequence ID" value="NZ_JAPFQA010000029.1"/>
</dbReference>
<dbReference type="CDD" id="cd13589">
    <property type="entry name" value="PBP2_polyamine_RpCGA009"/>
    <property type="match status" value="1"/>
</dbReference>
<organism evidence="4 5">
    <name type="scientific">Mesorhizobium qingshengii</name>
    <dbReference type="NCBI Taxonomy" id="1165689"/>
    <lineage>
        <taxon>Bacteria</taxon>
        <taxon>Pseudomonadati</taxon>
        <taxon>Pseudomonadota</taxon>
        <taxon>Alphaproteobacteria</taxon>
        <taxon>Hyphomicrobiales</taxon>
        <taxon>Phyllobacteriaceae</taxon>
        <taxon>Mesorhizobium</taxon>
    </lineage>
</organism>
<feature type="signal peptide" evidence="3">
    <location>
        <begin position="1"/>
        <end position="21"/>
    </location>
</feature>